<name>A0AA36GA93_9BILA</name>
<evidence type="ECO:0000256" key="1">
    <source>
        <dbReference type="ARBA" id="ARBA00004141"/>
    </source>
</evidence>
<feature type="transmembrane region" description="Helical" evidence="6">
    <location>
        <begin position="71"/>
        <end position="89"/>
    </location>
</feature>
<sequence>MRTILCLLYLFCLETTQTDDQSAVAQIASFFLRARDTCLYAGALHMLLLAGERLLATAKSKTYETERHHSVFIVAISIMWIASIIMMFYLKNGKITQYIFAGLYAVSDLIAIMLMLIVNRLNYHNFVAKQGTLEISEGYQIRENVSTSMLLNRAFVVMVIMTLSGLTSYFGYIYFENELYRRVFGFLFDVTVALPTVVIPMMLLVGNEKMRKIGKRILKQKTNGRPSPVSHESKTHYVDFQGNKVPLRVEDEQAAYFSLYQSQWEQAVPLKKKIAL</sequence>
<dbReference type="Proteomes" id="UP001177023">
    <property type="component" value="Unassembled WGS sequence"/>
</dbReference>
<gene>
    <name evidence="8" type="ORF">MSPICULIGERA_LOCUS19460</name>
</gene>
<dbReference type="PANTHER" id="PTHR47518">
    <property type="entry name" value="SERPENTINE RECEPTOR CLASS EPSILON-13-RELATED"/>
    <property type="match status" value="1"/>
</dbReference>
<feature type="transmembrane region" description="Helical" evidence="6">
    <location>
        <begin position="150"/>
        <end position="172"/>
    </location>
</feature>
<dbReference type="InterPro" id="IPR004151">
    <property type="entry name" value="7TM_GPCR_serpentine_rcpt_Sre"/>
</dbReference>
<evidence type="ECO:0000256" key="4">
    <source>
        <dbReference type="ARBA" id="ARBA00022989"/>
    </source>
</evidence>
<evidence type="ECO:0000256" key="5">
    <source>
        <dbReference type="ARBA" id="ARBA00023136"/>
    </source>
</evidence>
<dbReference type="GO" id="GO:0016020">
    <property type="term" value="C:membrane"/>
    <property type="evidence" value="ECO:0007669"/>
    <property type="project" value="UniProtKB-SubCell"/>
</dbReference>
<feature type="signal peptide" evidence="7">
    <location>
        <begin position="1"/>
        <end position="18"/>
    </location>
</feature>
<keyword evidence="5 6" id="KW-0472">Membrane</keyword>
<dbReference type="PANTHER" id="PTHR47518:SF9">
    <property type="entry name" value="SERPENTINE RECEPTOR, CLASS T"/>
    <property type="match status" value="1"/>
</dbReference>
<reference evidence="8" key="1">
    <citation type="submission" date="2023-06" db="EMBL/GenBank/DDBJ databases">
        <authorList>
            <person name="Delattre M."/>
        </authorList>
    </citation>
    <scope>NUCLEOTIDE SEQUENCE</scope>
    <source>
        <strain evidence="8">AF72</strain>
    </source>
</reference>
<accession>A0AA36GA93</accession>
<feature type="transmembrane region" description="Helical" evidence="6">
    <location>
        <begin position="184"/>
        <end position="206"/>
    </location>
</feature>
<comment type="similarity">
    <text evidence="2">Belongs to the nematode receptor-like protein sre family.</text>
</comment>
<evidence type="ECO:0000256" key="2">
    <source>
        <dbReference type="ARBA" id="ARBA00006803"/>
    </source>
</evidence>
<keyword evidence="3 6" id="KW-0812">Transmembrane</keyword>
<keyword evidence="7" id="KW-0732">Signal</keyword>
<proteinExistence type="inferred from homology"/>
<dbReference type="EMBL" id="CATQJA010002663">
    <property type="protein sequence ID" value="CAJ0581296.1"/>
    <property type="molecule type" value="Genomic_DNA"/>
</dbReference>
<comment type="subcellular location">
    <subcellularLocation>
        <location evidence="1">Membrane</location>
        <topology evidence="1">Multi-pass membrane protein</topology>
    </subcellularLocation>
</comment>
<dbReference type="SUPFAM" id="SSF81321">
    <property type="entry name" value="Family A G protein-coupled receptor-like"/>
    <property type="match status" value="1"/>
</dbReference>
<evidence type="ECO:0000313" key="8">
    <source>
        <dbReference type="EMBL" id="CAJ0581296.1"/>
    </source>
</evidence>
<evidence type="ECO:0000256" key="7">
    <source>
        <dbReference type="SAM" id="SignalP"/>
    </source>
</evidence>
<feature type="non-terminal residue" evidence="8">
    <location>
        <position position="276"/>
    </location>
</feature>
<evidence type="ECO:0000256" key="3">
    <source>
        <dbReference type="ARBA" id="ARBA00022692"/>
    </source>
</evidence>
<dbReference type="Gene3D" id="1.20.1070.10">
    <property type="entry name" value="Rhodopsin 7-helix transmembrane proteins"/>
    <property type="match status" value="1"/>
</dbReference>
<keyword evidence="9" id="KW-1185">Reference proteome</keyword>
<comment type="caution">
    <text evidence="8">The sequence shown here is derived from an EMBL/GenBank/DDBJ whole genome shotgun (WGS) entry which is preliminary data.</text>
</comment>
<evidence type="ECO:0000256" key="6">
    <source>
        <dbReference type="SAM" id="Phobius"/>
    </source>
</evidence>
<organism evidence="8 9">
    <name type="scientific">Mesorhabditis spiculigera</name>
    <dbReference type="NCBI Taxonomy" id="96644"/>
    <lineage>
        <taxon>Eukaryota</taxon>
        <taxon>Metazoa</taxon>
        <taxon>Ecdysozoa</taxon>
        <taxon>Nematoda</taxon>
        <taxon>Chromadorea</taxon>
        <taxon>Rhabditida</taxon>
        <taxon>Rhabditina</taxon>
        <taxon>Rhabditomorpha</taxon>
        <taxon>Rhabditoidea</taxon>
        <taxon>Rhabditidae</taxon>
        <taxon>Mesorhabditinae</taxon>
        <taxon>Mesorhabditis</taxon>
    </lineage>
</organism>
<dbReference type="InterPro" id="IPR052854">
    <property type="entry name" value="Serpentine_rcpt_epsilon"/>
</dbReference>
<keyword evidence="4 6" id="KW-1133">Transmembrane helix</keyword>
<protein>
    <submittedName>
        <fullName evidence="8">Uncharacterized protein</fullName>
    </submittedName>
</protein>
<dbReference type="Pfam" id="PF03125">
    <property type="entry name" value="Sre"/>
    <property type="match status" value="1"/>
</dbReference>
<feature type="transmembrane region" description="Helical" evidence="6">
    <location>
        <begin position="95"/>
        <end position="118"/>
    </location>
</feature>
<feature type="chain" id="PRO_5041224712" evidence="7">
    <location>
        <begin position="19"/>
        <end position="276"/>
    </location>
</feature>
<evidence type="ECO:0000313" key="9">
    <source>
        <dbReference type="Proteomes" id="UP001177023"/>
    </source>
</evidence>
<dbReference type="AlphaFoldDB" id="A0AA36GA93"/>
<dbReference type="GO" id="GO:0007606">
    <property type="term" value="P:sensory perception of chemical stimulus"/>
    <property type="evidence" value="ECO:0007669"/>
    <property type="project" value="InterPro"/>
</dbReference>